<dbReference type="GO" id="GO:1990745">
    <property type="term" value="C:EARP complex"/>
    <property type="evidence" value="ECO:0007669"/>
    <property type="project" value="InterPro"/>
</dbReference>
<dbReference type="GO" id="GO:0032456">
    <property type="term" value="P:endocytic recycling"/>
    <property type="evidence" value="ECO:0007669"/>
    <property type="project" value="InterPro"/>
</dbReference>
<evidence type="ECO:0000313" key="2">
    <source>
        <dbReference type="EMBL" id="OEU11273.1"/>
    </source>
</evidence>
<proteinExistence type="predicted"/>
<gene>
    <name evidence="2" type="ORF">FRACYDRAFT_270947</name>
</gene>
<evidence type="ECO:0000259" key="1">
    <source>
        <dbReference type="Pfam" id="PF10474"/>
    </source>
</evidence>
<dbReference type="Proteomes" id="UP000095751">
    <property type="component" value="Unassembled WGS sequence"/>
</dbReference>
<dbReference type="GO" id="GO:0000149">
    <property type="term" value="F:SNARE binding"/>
    <property type="evidence" value="ECO:0007669"/>
    <property type="project" value="TreeGrafter"/>
</dbReference>
<name>A0A1E7F0D6_9STRA</name>
<dbReference type="InterPro" id="IPR040047">
    <property type="entry name" value="VPS50"/>
</dbReference>
<dbReference type="InParanoid" id="A0A1E7F0D6"/>
<dbReference type="AlphaFoldDB" id="A0A1E7F0D6"/>
<dbReference type="Pfam" id="PF10474">
    <property type="entry name" value="Syndetin_C"/>
    <property type="match status" value="1"/>
</dbReference>
<accession>A0A1E7F0D6</accession>
<dbReference type="GO" id="GO:0005829">
    <property type="term" value="C:cytosol"/>
    <property type="evidence" value="ECO:0007669"/>
    <property type="project" value="GOC"/>
</dbReference>
<organism evidence="2 3">
    <name type="scientific">Fragilariopsis cylindrus CCMP1102</name>
    <dbReference type="NCBI Taxonomy" id="635003"/>
    <lineage>
        <taxon>Eukaryota</taxon>
        <taxon>Sar</taxon>
        <taxon>Stramenopiles</taxon>
        <taxon>Ochrophyta</taxon>
        <taxon>Bacillariophyta</taxon>
        <taxon>Bacillariophyceae</taxon>
        <taxon>Bacillariophycidae</taxon>
        <taxon>Bacillariales</taxon>
        <taxon>Bacillariaceae</taxon>
        <taxon>Fragilariopsis</taxon>
    </lineage>
</organism>
<dbReference type="PANTHER" id="PTHR13258:SF0">
    <property type="entry name" value="SYNDETIN"/>
    <property type="match status" value="1"/>
</dbReference>
<dbReference type="EMBL" id="KV784369">
    <property type="protein sequence ID" value="OEU11273.1"/>
    <property type="molecule type" value="Genomic_DNA"/>
</dbReference>
<sequence length="220" mass="25160">MTSYTDRGIQSFPLLMSLCNRISCMRSIRGKALLTEIVTVGSVWEESKLHEQSNDYVEDFCDFLALIWYYLYTCSGSRLTIGILKILWENLVGAGYMVLLDGFSKVPYCSTEGRSLMSMDVATYNAGVSARSIASRLDDQPRCPLPNNIQPYRTMSYVNTYIKLFYFPPDDALDWIKSNFKLYHQHHVLALVSSARDAKHLSKQVMDCYRGKKDANTIRI</sequence>
<dbReference type="GO" id="GO:0042147">
    <property type="term" value="P:retrograde transport, endosome to Golgi"/>
    <property type="evidence" value="ECO:0007669"/>
    <property type="project" value="InterPro"/>
</dbReference>
<dbReference type="KEGG" id="fcy:FRACYDRAFT_270947"/>
<feature type="domain" description="Syndetin C-terminal" evidence="1">
    <location>
        <begin position="7"/>
        <end position="204"/>
    </location>
</feature>
<dbReference type="InterPro" id="IPR019514">
    <property type="entry name" value="Syndetin_C"/>
</dbReference>
<protein>
    <recommendedName>
        <fullName evidence="1">Syndetin C-terminal domain-containing protein</fullName>
    </recommendedName>
</protein>
<reference evidence="2 3" key="1">
    <citation type="submission" date="2016-09" db="EMBL/GenBank/DDBJ databases">
        <title>Extensive genetic diversity and differential bi-allelic expression allows diatom success in the polar Southern Ocean.</title>
        <authorList>
            <consortium name="DOE Joint Genome Institute"/>
            <person name="Mock T."/>
            <person name="Otillar R.P."/>
            <person name="Strauss J."/>
            <person name="Dupont C."/>
            <person name="Frickenhaus S."/>
            <person name="Maumus F."/>
            <person name="Mcmullan M."/>
            <person name="Sanges R."/>
            <person name="Schmutz J."/>
            <person name="Toseland A."/>
            <person name="Valas R."/>
            <person name="Veluchamy A."/>
            <person name="Ward B.J."/>
            <person name="Allen A."/>
            <person name="Barry K."/>
            <person name="Falciatore A."/>
            <person name="Ferrante M."/>
            <person name="Fortunato A.E."/>
            <person name="Gloeckner G."/>
            <person name="Gruber A."/>
            <person name="Hipkin R."/>
            <person name="Janech M."/>
            <person name="Kroth P."/>
            <person name="Leese F."/>
            <person name="Lindquist E."/>
            <person name="Lyon B.R."/>
            <person name="Martin J."/>
            <person name="Mayer C."/>
            <person name="Parker M."/>
            <person name="Quesneville H."/>
            <person name="Raymond J."/>
            <person name="Uhlig C."/>
            <person name="Valentin K.U."/>
            <person name="Worden A.Z."/>
            <person name="Armbrust E.V."/>
            <person name="Bowler C."/>
            <person name="Green B."/>
            <person name="Moulton V."/>
            <person name="Van Oosterhout C."/>
            <person name="Grigoriev I."/>
        </authorList>
    </citation>
    <scope>NUCLEOTIDE SEQUENCE [LARGE SCALE GENOMIC DNA]</scope>
    <source>
        <strain evidence="2 3">CCMP1102</strain>
    </source>
</reference>
<evidence type="ECO:0000313" key="3">
    <source>
        <dbReference type="Proteomes" id="UP000095751"/>
    </source>
</evidence>
<keyword evidence="3" id="KW-1185">Reference proteome</keyword>
<dbReference type="PANTHER" id="PTHR13258">
    <property type="entry name" value="SYNDETIN"/>
    <property type="match status" value="1"/>
</dbReference>
<dbReference type="OrthoDB" id="10263345at2759"/>